<keyword evidence="2" id="KW-0645">Protease</keyword>
<dbReference type="InterPro" id="IPR036138">
    <property type="entry name" value="PBP_dimer_sf"/>
</dbReference>
<dbReference type="GO" id="GO:0005886">
    <property type="term" value="C:plasma membrane"/>
    <property type="evidence" value="ECO:0007669"/>
    <property type="project" value="TreeGrafter"/>
</dbReference>
<dbReference type="RefSeq" id="WP_137622548.1">
    <property type="nucleotide sequence ID" value="NZ_NXMA01000010.1"/>
</dbReference>
<dbReference type="Pfam" id="PF03717">
    <property type="entry name" value="PBP_dimer"/>
    <property type="match status" value="1"/>
</dbReference>
<dbReference type="PANTHER" id="PTHR30627">
    <property type="entry name" value="PEPTIDOGLYCAN D,D-TRANSPEPTIDASE"/>
    <property type="match status" value="1"/>
</dbReference>
<dbReference type="Gene3D" id="3.90.1310.10">
    <property type="entry name" value="Penicillin-binding protein 2a (Domain 2)"/>
    <property type="match status" value="1"/>
</dbReference>
<evidence type="ECO:0000256" key="4">
    <source>
        <dbReference type="SAM" id="Phobius"/>
    </source>
</evidence>
<dbReference type="Gene3D" id="3.40.710.10">
    <property type="entry name" value="DD-peptidase/beta-lactamase superfamily"/>
    <property type="match status" value="1"/>
</dbReference>
<comment type="caution">
    <text evidence="7">The sequence shown here is derived from an EMBL/GenBank/DDBJ whole genome shotgun (WGS) entry which is preliminary data.</text>
</comment>
<gene>
    <name evidence="7" type="ORF">CQA76_06180</name>
</gene>
<dbReference type="GO" id="GO:0008658">
    <property type="term" value="F:penicillin binding"/>
    <property type="evidence" value="ECO:0007669"/>
    <property type="project" value="InterPro"/>
</dbReference>
<comment type="subcellular location">
    <subcellularLocation>
        <location evidence="1">Membrane</location>
    </subcellularLocation>
</comment>
<dbReference type="PANTHER" id="PTHR30627:SF1">
    <property type="entry name" value="PEPTIDOGLYCAN D,D-TRANSPEPTIDASE FTSI"/>
    <property type="match status" value="1"/>
</dbReference>
<dbReference type="InterPro" id="IPR012338">
    <property type="entry name" value="Beta-lactam/transpept-like"/>
</dbReference>
<dbReference type="InterPro" id="IPR001460">
    <property type="entry name" value="PCN-bd_Tpept"/>
</dbReference>
<dbReference type="AlphaFoldDB" id="A0A4U7BRM7"/>
<organism evidence="7 8">
    <name type="scientific">Campylobacter aviculae</name>
    <dbReference type="NCBI Taxonomy" id="2510190"/>
    <lineage>
        <taxon>Bacteria</taxon>
        <taxon>Pseudomonadati</taxon>
        <taxon>Campylobacterota</taxon>
        <taxon>Epsilonproteobacteria</taxon>
        <taxon>Campylobacterales</taxon>
        <taxon>Campylobacteraceae</taxon>
        <taxon>Campylobacter</taxon>
    </lineage>
</organism>
<dbReference type="OrthoDB" id="9789078at2"/>
<dbReference type="SUPFAM" id="SSF56601">
    <property type="entry name" value="beta-lactamase/transpeptidase-like"/>
    <property type="match status" value="1"/>
</dbReference>
<evidence type="ECO:0000256" key="1">
    <source>
        <dbReference type="ARBA" id="ARBA00004370"/>
    </source>
</evidence>
<keyword evidence="8" id="KW-1185">Reference proteome</keyword>
<evidence type="ECO:0000313" key="8">
    <source>
        <dbReference type="Proteomes" id="UP000310353"/>
    </source>
</evidence>
<evidence type="ECO:0000313" key="7">
    <source>
        <dbReference type="EMBL" id="TKX31364.1"/>
    </source>
</evidence>
<keyword evidence="4" id="KW-1133">Transmembrane helix</keyword>
<keyword evidence="4" id="KW-0812">Transmembrane</keyword>
<dbReference type="InterPro" id="IPR050515">
    <property type="entry name" value="Beta-lactam/transpept"/>
</dbReference>
<name>A0A4U7BRM7_9BACT</name>
<accession>A0A4U7BRM7</accession>
<sequence>MQEYKKNRVSKVAFAYCMALLFMVIFLSSTFFLTSKRHIPNTEKDQYSLALRGSIITKDNFTITTSRQIYRAEIDLRSINEDKLDLFLKLFQIYSGISNNEIDNIKKRIRNQKKRSHNFVLLQNLDSKQASYLKDLAKKLYIQGFFKAFTNNAGRVETRGLSIIEHEEDRIYMSRDSLTPAIGYTKIVLDPESEILKNVGVKGLEKYYDQCLSPLQNERIQGLKDIGGNIILNLSSLQQKKINGCDLYLNISLKLQKSIEKAIDERNEDLKANEIIVGVMDSKTGKILALASSRRYDPENRGKDLSVLNASAIEYGYEAGSVIKPFIFITALKLGKITLDEIINTYGGSYKLGRFTIKDDHKMNKMTAEEVIRYSSNIGMIQIAQRLSNLEIISGLKIFNFGDKSGIDLPYEQKGEIPNPKRLREIEKSVLSYGYGLKTTFMQLLAAYNVFNNNGIYITPRLAEKFYQDGRFINLDNNVRKEIILNPQAAQLMQRILIDVIEKGTGKKAITQGVILGGKTGTARIAERQGYTSNRYNASFFGFANDANHAYTIGVLVRNPTKPYSYYAAQSALPMFKDVVNILINEDFLKPIMDNNRTKINSKIKLP</sequence>
<evidence type="ECO:0000256" key="2">
    <source>
        <dbReference type="ARBA" id="ARBA00022645"/>
    </source>
</evidence>
<dbReference type="EMBL" id="NXMA01000010">
    <property type="protein sequence ID" value="TKX31364.1"/>
    <property type="molecule type" value="Genomic_DNA"/>
</dbReference>
<dbReference type="GO" id="GO:0004180">
    <property type="term" value="F:carboxypeptidase activity"/>
    <property type="evidence" value="ECO:0007669"/>
    <property type="project" value="UniProtKB-KW"/>
</dbReference>
<protein>
    <submittedName>
        <fullName evidence="7">Penicillin-binding protein 2</fullName>
    </submittedName>
</protein>
<dbReference type="GO" id="GO:0071555">
    <property type="term" value="P:cell wall organization"/>
    <property type="evidence" value="ECO:0007669"/>
    <property type="project" value="TreeGrafter"/>
</dbReference>
<reference evidence="7 8" key="1">
    <citation type="submission" date="2018-05" db="EMBL/GenBank/DDBJ databases">
        <title>Novel Campyloabacter and Helicobacter Species and Strains.</title>
        <authorList>
            <person name="Mannion A.J."/>
            <person name="Shen Z."/>
            <person name="Fox J.G."/>
        </authorList>
    </citation>
    <scope>NUCLEOTIDE SEQUENCE [LARGE SCALE GENOMIC DNA]</scope>
    <source>
        <strain evidence="8">MIT17-670</strain>
    </source>
</reference>
<evidence type="ECO:0000256" key="3">
    <source>
        <dbReference type="ARBA" id="ARBA00023136"/>
    </source>
</evidence>
<dbReference type="InterPro" id="IPR005311">
    <property type="entry name" value="PBP_dimer"/>
</dbReference>
<feature type="transmembrane region" description="Helical" evidence="4">
    <location>
        <begin position="12"/>
        <end position="33"/>
    </location>
</feature>
<dbReference type="SUPFAM" id="SSF56519">
    <property type="entry name" value="Penicillin binding protein dimerisation domain"/>
    <property type="match status" value="1"/>
</dbReference>
<dbReference type="Pfam" id="PF00905">
    <property type="entry name" value="Transpeptidase"/>
    <property type="match status" value="1"/>
</dbReference>
<evidence type="ECO:0000259" key="5">
    <source>
        <dbReference type="Pfam" id="PF00905"/>
    </source>
</evidence>
<feature type="domain" description="Penicillin-binding protein transpeptidase" evidence="5">
    <location>
        <begin position="277"/>
        <end position="580"/>
    </location>
</feature>
<feature type="domain" description="Penicillin-binding protein dimerisation" evidence="6">
    <location>
        <begin position="50"/>
        <end position="233"/>
    </location>
</feature>
<keyword evidence="2" id="KW-0378">Hydrolase</keyword>
<dbReference type="Gene3D" id="3.30.450.330">
    <property type="match status" value="1"/>
</dbReference>
<proteinExistence type="predicted"/>
<dbReference type="Proteomes" id="UP000310353">
    <property type="component" value="Unassembled WGS sequence"/>
</dbReference>
<evidence type="ECO:0000259" key="6">
    <source>
        <dbReference type="Pfam" id="PF03717"/>
    </source>
</evidence>
<keyword evidence="2" id="KW-0121">Carboxypeptidase</keyword>
<keyword evidence="3 4" id="KW-0472">Membrane</keyword>